<comment type="caution">
    <text evidence="4">The sequence shown here is derived from an EMBL/GenBank/DDBJ whole genome shotgun (WGS) entry which is preliminary data.</text>
</comment>
<dbReference type="InterPro" id="IPR029071">
    <property type="entry name" value="Ubiquitin-like_domsf"/>
</dbReference>
<dbReference type="CDD" id="cd17039">
    <property type="entry name" value="Ubl_ubiquitin_like"/>
    <property type="match status" value="2"/>
</dbReference>
<name>A0AAW1Q6S8_9CHLO</name>
<dbReference type="Proteomes" id="UP001489004">
    <property type="component" value="Unassembled WGS sequence"/>
</dbReference>
<dbReference type="AlphaFoldDB" id="A0AAW1Q6S8"/>
<dbReference type="PRINTS" id="PR00348">
    <property type="entry name" value="UBIQUITIN"/>
</dbReference>
<dbReference type="InterPro" id="IPR019954">
    <property type="entry name" value="Ubiquitin_CS"/>
</dbReference>
<evidence type="ECO:0000259" key="3">
    <source>
        <dbReference type="PROSITE" id="PS50053"/>
    </source>
</evidence>
<dbReference type="PANTHER" id="PTHR10666">
    <property type="entry name" value="UBIQUITIN"/>
    <property type="match status" value="1"/>
</dbReference>
<keyword evidence="1" id="KW-1017">Isopeptide bond</keyword>
<keyword evidence="5" id="KW-1185">Reference proteome</keyword>
<evidence type="ECO:0000256" key="1">
    <source>
        <dbReference type="ARBA" id="ARBA00022499"/>
    </source>
</evidence>
<dbReference type="InterPro" id="IPR050158">
    <property type="entry name" value="Ubiquitin_ubiquitin-like"/>
</dbReference>
<gene>
    <name evidence="4" type="ORF">WJX72_001855</name>
</gene>
<dbReference type="Pfam" id="PF00240">
    <property type="entry name" value="ubiquitin"/>
    <property type="match status" value="4"/>
</dbReference>
<organism evidence="4 5">
    <name type="scientific">[Myrmecia] bisecta</name>
    <dbReference type="NCBI Taxonomy" id="41462"/>
    <lineage>
        <taxon>Eukaryota</taxon>
        <taxon>Viridiplantae</taxon>
        <taxon>Chlorophyta</taxon>
        <taxon>core chlorophytes</taxon>
        <taxon>Trebouxiophyceae</taxon>
        <taxon>Trebouxiales</taxon>
        <taxon>Trebouxiaceae</taxon>
        <taxon>Myrmecia</taxon>
    </lineage>
</organism>
<feature type="domain" description="Ubiquitin-like" evidence="3">
    <location>
        <begin position="362"/>
        <end position="433"/>
    </location>
</feature>
<feature type="domain" description="Ubiquitin-like" evidence="3">
    <location>
        <begin position="143"/>
        <end position="213"/>
    </location>
</feature>
<proteinExistence type="predicted"/>
<dbReference type="Gene3D" id="3.10.20.90">
    <property type="entry name" value="Phosphatidylinositol 3-kinase Catalytic Subunit, Chain A, domain 1"/>
    <property type="match status" value="4"/>
</dbReference>
<dbReference type="PROSITE" id="PS50053">
    <property type="entry name" value="UBIQUITIN_2"/>
    <property type="match status" value="4"/>
</dbReference>
<feature type="region of interest" description="Disordered" evidence="2">
    <location>
        <begin position="1"/>
        <end position="21"/>
    </location>
</feature>
<dbReference type="InterPro" id="IPR019956">
    <property type="entry name" value="Ubiquitin_dom"/>
</dbReference>
<dbReference type="EMBL" id="JALJOR010000004">
    <property type="protein sequence ID" value="KAK9817764.1"/>
    <property type="molecule type" value="Genomic_DNA"/>
</dbReference>
<sequence length="437" mass="48086">MLMPETRRNQNRLGQVSMQGPSAGPPFNMLQFLQRVEGLSAAEAQDAYNKLQTYDRQDRQRLFFQMDREDLKDAGITDPALRKALLTALSQGLPNEPAQANHCEEALQEISFSFPAGVNSSGSSAARPKQRSRQCGQQIGICEAVDGDRKRFELSVTPTSTIADVKRLIEAQEGIPASDQSLWSEMHQDSALDDACLLGHYHIGEASVVHLVLPTQQIQIRTMDGNNFALDVCGWDTVHDLKARIHETQGVPPESQCLIFGGKQLEDSRTLASYGVLQDCTVHLVCKSMQIFVKMLNGKLHTLTVGSSDSVASVKSKIQVMTGIPADRQRLVFNARPMADERTLEDHGVLKDCTLHLCLSGMVIYVKSVTGKTHTLEVESVDTINTIKGQIQDMEGIPAAEQLLIFAGKMLEGGRTLADQGVVTESTLHLVRRLVRI</sequence>
<dbReference type="SUPFAM" id="SSF54236">
    <property type="entry name" value="Ubiquitin-like"/>
    <property type="match status" value="4"/>
</dbReference>
<feature type="domain" description="Ubiquitin-like" evidence="3">
    <location>
        <begin position="289"/>
        <end position="357"/>
    </location>
</feature>
<protein>
    <recommendedName>
        <fullName evidence="3">Ubiquitin-like domain-containing protein</fullName>
    </recommendedName>
</protein>
<dbReference type="InterPro" id="IPR000626">
    <property type="entry name" value="Ubiquitin-like_dom"/>
</dbReference>
<dbReference type="SMART" id="SM00213">
    <property type="entry name" value="UBQ"/>
    <property type="match status" value="4"/>
</dbReference>
<evidence type="ECO:0000313" key="4">
    <source>
        <dbReference type="EMBL" id="KAK9817764.1"/>
    </source>
</evidence>
<dbReference type="PROSITE" id="PS00299">
    <property type="entry name" value="UBIQUITIN_1"/>
    <property type="match status" value="1"/>
</dbReference>
<reference evidence="4 5" key="1">
    <citation type="journal article" date="2024" name="Nat. Commun.">
        <title>Phylogenomics reveals the evolutionary origins of lichenization in chlorophyte algae.</title>
        <authorList>
            <person name="Puginier C."/>
            <person name="Libourel C."/>
            <person name="Otte J."/>
            <person name="Skaloud P."/>
            <person name="Haon M."/>
            <person name="Grisel S."/>
            <person name="Petersen M."/>
            <person name="Berrin J.G."/>
            <person name="Delaux P.M."/>
            <person name="Dal Grande F."/>
            <person name="Keller J."/>
        </authorList>
    </citation>
    <scope>NUCLEOTIDE SEQUENCE [LARGE SCALE GENOMIC DNA]</scope>
    <source>
        <strain evidence="4 5">SAG 2043</strain>
    </source>
</reference>
<accession>A0AAW1Q6S8</accession>
<evidence type="ECO:0000313" key="5">
    <source>
        <dbReference type="Proteomes" id="UP001489004"/>
    </source>
</evidence>
<evidence type="ECO:0000256" key="2">
    <source>
        <dbReference type="SAM" id="MobiDB-lite"/>
    </source>
</evidence>
<dbReference type="GO" id="GO:0003729">
    <property type="term" value="F:mRNA binding"/>
    <property type="evidence" value="ECO:0007669"/>
    <property type="project" value="UniProtKB-ARBA"/>
</dbReference>
<feature type="domain" description="Ubiquitin-like" evidence="3">
    <location>
        <begin position="216"/>
        <end position="285"/>
    </location>
</feature>
<feature type="compositionally biased region" description="Polar residues" evidence="2">
    <location>
        <begin position="11"/>
        <end position="20"/>
    </location>
</feature>